<dbReference type="InterPro" id="IPR051172">
    <property type="entry name" value="Chlamydia_OmcB"/>
</dbReference>
<accession>A0A3L7A5E0</accession>
<dbReference type="NCBIfam" id="TIGR01167">
    <property type="entry name" value="LPXTG_anchor"/>
    <property type="match status" value="1"/>
</dbReference>
<proteinExistence type="predicted"/>
<dbReference type="PANTHER" id="PTHR34819">
    <property type="entry name" value="LARGE CYSTEINE-RICH PERIPLASMIC PROTEIN OMCB"/>
    <property type="match status" value="1"/>
</dbReference>
<evidence type="ECO:0000256" key="1">
    <source>
        <dbReference type="ARBA" id="ARBA00022512"/>
    </source>
</evidence>
<evidence type="ECO:0000256" key="4">
    <source>
        <dbReference type="ARBA" id="ARBA00023088"/>
    </source>
</evidence>
<keyword evidence="6" id="KW-1133">Transmembrane helix</keyword>
<keyword evidence="6" id="KW-0812">Transmembrane</keyword>
<dbReference type="Gene3D" id="2.60.40.10">
    <property type="entry name" value="Immunoglobulins"/>
    <property type="match status" value="1"/>
</dbReference>
<dbReference type="EMBL" id="RCUX01000006">
    <property type="protein sequence ID" value="RLP75543.1"/>
    <property type="molecule type" value="Genomic_DNA"/>
</dbReference>
<evidence type="ECO:0000259" key="7">
    <source>
        <dbReference type="PROSITE" id="PS50847"/>
    </source>
</evidence>
<dbReference type="Pfam" id="PF19407">
    <property type="entry name" value="DUF5979"/>
    <property type="match status" value="3"/>
</dbReference>
<dbReference type="PANTHER" id="PTHR34819:SF3">
    <property type="entry name" value="CELL SURFACE PROTEIN"/>
    <property type="match status" value="1"/>
</dbReference>
<name>A0A3L7A5E0_9MICO</name>
<protein>
    <submittedName>
        <fullName evidence="8">DUF11 domain-containing protein</fullName>
    </submittedName>
</protein>
<comment type="caution">
    <text evidence="8">The sequence shown here is derived from an EMBL/GenBank/DDBJ whole genome shotgun (WGS) entry which is preliminary data.</text>
</comment>
<dbReference type="RefSeq" id="WP_121648514.1">
    <property type="nucleotide sequence ID" value="NZ_RCUX01000006.1"/>
</dbReference>
<dbReference type="GO" id="GO:0005975">
    <property type="term" value="P:carbohydrate metabolic process"/>
    <property type="evidence" value="ECO:0007669"/>
    <property type="project" value="UniProtKB-ARBA"/>
</dbReference>
<evidence type="ECO:0000313" key="9">
    <source>
        <dbReference type="Proteomes" id="UP000272503"/>
    </source>
</evidence>
<feature type="region of interest" description="Disordered" evidence="5">
    <location>
        <begin position="2431"/>
        <end position="2511"/>
    </location>
</feature>
<feature type="domain" description="Gram-positive cocci surface proteins LPxTG" evidence="7">
    <location>
        <begin position="2503"/>
        <end position="2540"/>
    </location>
</feature>
<feature type="region of interest" description="Disordered" evidence="5">
    <location>
        <begin position="703"/>
        <end position="744"/>
    </location>
</feature>
<dbReference type="InterPro" id="IPR047589">
    <property type="entry name" value="DUF11_rpt"/>
</dbReference>
<evidence type="ECO:0000256" key="5">
    <source>
        <dbReference type="SAM" id="MobiDB-lite"/>
    </source>
</evidence>
<reference evidence="8 9" key="1">
    <citation type="submission" date="2018-10" db="EMBL/GenBank/DDBJ databases">
        <authorList>
            <person name="Li J."/>
        </authorList>
    </citation>
    <scope>NUCLEOTIDE SEQUENCE [LARGE SCALE GENOMIC DNA]</scope>
    <source>
        <strain evidence="8 9">IF 016277</strain>
    </source>
</reference>
<keyword evidence="3" id="KW-0732">Signal</keyword>
<evidence type="ECO:0000256" key="3">
    <source>
        <dbReference type="ARBA" id="ARBA00022729"/>
    </source>
</evidence>
<evidence type="ECO:0000256" key="2">
    <source>
        <dbReference type="ARBA" id="ARBA00022525"/>
    </source>
</evidence>
<keyword evidence="2" id="KW-0964">Secreted</keyword>
<evidence type="ECO:0000313" key="8">
    <source>
        <dbReference type="EMBL" id="RLP75543.1"/>
    </source>
</evidence>
<keyword evidence="1" id="KW-0134">Cell wall</keyword>
<organism evidence="8 9">
    <name type="scientific">Mycetocola tolaasinivorans</name>
    <dbReference type="NCBI Taxonomy" id="76635"/>
    <lineage>
        <taxon>Bacteria</taxon>
        <taxon>Bacillati</taxon>
        <taxon>Actinomycetota</taxon>
        <taxon>Actinomycetes</taxon>
        <taxon>Micrococcales</taxon>
        <taxon>Microbacteriaceae</taxon>
        <taxon>Mycetocola</taxon>
    </lineage>
</organism>
<feature type="transmembrane region" description="Helical" evidence="6">
    <location>
        <begin position="2512"/>
        <end position="2531"/>
    </location>
</feature>
<keyword evidence="9" id="KW-1185">Reference proteome</keyword>
<dbReference type="InterPro" id="IPR019931">
    <property type="entry name" value="LPXTG_anchor"/>
</dbReference>
<dbReference type="PROSITE" id="PS50847">
    <property type="entry name" value="GRAM_POS_ANCHORING"/>
    <property type="match status" value="1"/>
</dbReference>
<keyword evidence="6" id="KW-0472">Membrane</keyword>
<dbReference type="Proteomes" id="UP000272503">
    <property type="component" value="Unassembled WGS sequence"/>
</dbReference>
<dbReference type="InterPro" id="IPR046022">
    <property type="entry name" value="DUF5979"/>
</dbReference>
<evidence type="ECO:0000256" key="6">
    <source>
        <dbReference type="SAM" id="Phobius"/>
    </source>
</evidence>
<sequence>MLGKKRRYLARHKTVATRSTTPWSRRMAVIATALSALLVAGSFGALPAVAVGQGFLSIAKTVNNVRDTVVSPTAPFTYRITVSCEQESCINAAVTDKIPAEFAGFTVKEVRSSGKVALSGVVAGDTIGQSSTFTGTFQYPIPGGQIGLTPEDSADIILELMPPSDLTPGWAYNGKKIKNDATATADNAAPVSDSASVTITLEKKGAVQSTKFWEPKSQQFEAGKQSTITLGVRNAGNVGANELALTDPASAVATAATLGTDNPFRLVDFVGFGAVTPAKGATQVAVDAYVYNKTTLKWEWITGTAGSFDAIALPNGVAAGDVGGIRVRQLGQNGSIVPSADVTTVELKVAQRATSRGESTPADLSKGASVNNVVQGSASYPDLPTQTQTATAPFAVTKLNVAVSATKTITPGEMPAGGAAAAKISAKNTSNGPVDSLVLSDRDYFNSKLTLGSFNPGIAYPEGATKGTITWYVAGEPQTVSFDSGDSPMPPAGATGFDITFTGKIAQDAVASADFTIVAARDYVAPDKVSELTTNTLKATATNSAGEASASDSKTLRIFRPAVGLKLEKKISPAEAVLPGALVTAQIKGSTETSSGYVRPTQIVITDAFDPADPKTNFWNAFNPIRIAPTTIPAGATLRVEYLVDGVWTLLDAQGTSNGQIFTASLPTDLNITGLRYTFENPGGFAQNTIVEGNATFEARSTLRNDPTKPTATPGNPPQPQSYTNGATGVGTAPGPDANSPITSDVQKANAPAKVIIPNDEGGPGAAPIADKKWYDAANSKVISSLTAQSGSSAVSRLGWGVSRTGFTKVVLEDPAAGADNPAATVFQGMDLKSIGAVPAASDANFEWDSVSSIELYDSKAKTWNTVRLPAGGSWMKDKGFLGYTLTDIERANTTGVRITVEPNDAARKNSNSPTAPPVGSGVAATVGSTPRVIPMTWDLRNTLRVPTATNIWVKNNAPVNTAENGIIDNRLRVSGTRIVEGKPTTTSAEKNATITLLSSPPNVSITKTASSTKVVIPTLADTPAANFPTVTYTIRSTNVSPVAASYLRVTDSLSCGGDNPCRTDANDPNARVFDGATYGVDNPFERMTLTQIAVTDSKKVADQAASMVQLWKRDPDTGVTSTVVKSLADTLKMKASELQDIVGVSVLFQGANPERDGGKILTNAALDLRLTTQVRATERSTGNLVTPGSVDATAVKNEARAQSYDPILRPGELASGTHAASVALVSGELKIATTKTISPATLTEVNRKNPVTVTLGATDGNATVSTHRVTLEDSTEAFWNSFALTGLDLTKVTQVGAGDRVLVELRTGTGDDATWTAGTAGTVGAKATATLPANVALDRVTGVRLTFTKANGSAFSAGAIPDVWRVGATLTVGLRDVALDGSEIAFTGGIDNVLNGKSERTDNPVVYSPATASDKKSIAVTPGEHRLAVTKTPEKKSVKVDESNVWTLTFENSKYSFLNVSSVVDQLPPTLKWDEVDPTYSTTKDGLLSTDPSVVKLDYNDATREITFAWPAGKNRMAPGEKFTIKINLTLQPGLIGDQKSTNTLRVNTVQDDVICALTPSTNDGPKGNSCAATNTVQQQAGGLFQLYKRVKADVTTPDKDRLVHGATNQRNAERECVADAAGYFGPNCIANSVVGGTDSWKLRIVNTGTEPITKATVVDILPAPGDRLLLGSAGRGSTYQALLDLAHGVVLGSDVAPGTLATWEYTTDKDACVGSGSTSGWDSDRECNATSWTAGASITPDAIDDIAPTVTAIRVKFDFAGTAGKVLPQNAGVEVEFQTINAPASAAFPAGASVTAPVADSKLINQAGAVASFVSGDPQRRIPETVGVRLPTGSLPLAKTFSGDAVAYAPTGAAAQVTCLVPSGRTLKDGTQATTPVVFGGAGKFELDTANRFGSTVRGIPVGSLCDVSEFGETGQFGETARSGGTQGVLITAAPVAEVPVITLDNRYDFTSLRVTKKVDTLADHGIFAGYNFAFELSCTAAVSGTAVTWDGESVLRFTLTPDQEGSETASRVITGIPVGATCALTETDVRGAERTNITIDGKTVFGEEESEAAAADEEASAPSVTFVAHAGDPLAELVQPNDIVVTNHFDTGRLSVIKYLSGEGAENYGSAEGTVFTASVLCTYAHGDDAVQTLYSTDALALTVGEPVEIDRDFPLGTVCDLTEVKTGGATRTDNPVAGSVVINGPAVTADITNHFDVGSLKIVKERTGSGVEAFGQGTYTAAAVCTWERDGETLTAPLPNGGSVELGPDNEYTATIGGILIGASCVVTETDSGLATSVSYAPQDGSVTIPAPGEDGEVALVTITNTFTTGSLEIRKSVAQKTVASGAPVTYTIEVKNTGEIEAIDVPVTDTLPAAATLVSAGDGVHTGNTITWNIASLAPGKTASFTVVVTYDRKGEYTNCAQLVTPTGPWADTVVQNPNAAGTASCVPVTVQPKPPLEPTKPPVEPSKPPVDPTKPPVDPTKPPVDPTKPPVDPTTPPVEPTQPPVDPTDPGQPGPDLPDTGSNPSGLGGLSLLLLLSGAGVLWLVRRRREVGAN</sequence>
<dbReference type="InterPro" id="IPR013783">
    <property type="entry name" value="Ig-like_fold"/>
</dbReference>
<dbReference type="NCBIfam" id="TIGR01451">
    <property type="entry name" value="B_ant_repeat"/>
    <property type="match status" value="1"/>
</dbReference>
<feature type="compositionally biased region" description="Pro residues" evidence="5">
    <location>
        <begin position="2438"/>
        <end position="2502"/>
    </location>
</feature>
<dbReference type="Pfam" id="PF01345">
    <property type="entry name" value="DUF11"/>
    <property type="match status" value="1"/>
</dbReference>
<keyword evidence="4" id="KW-0572">Peptidoglycan-anchor</keyword>
<feature type="region of interest" description="Disordered" evidence="5">
    <location>
        <begin position="905"/>
        <end position="924"/>
    </location>
</feature>
<dbReference type="InterPro" id="IPR001434">
    <property type="entry name" value="OmcB-like_DUF11"/>
</dbReference>
<dbReference type="OrthoDB" id="3751233at2"/>
<gene>
    <name evidence="8" type="ORF">D9V32_08675</name>
</gene>